<dbReference type="AlphaFoldDB" id="A0A2S4ZY76"/>
<dbReference type="Pfam" id="PF04170">
    <property type="entry name" value="NlpE"/>
    <property type="match status" value="1"/>
</dbReference>
<protein>
    <recommendedName>
        <fullName evidence="3">Copper resistance protein NlpE</fullName>
    </recommendedName>
</protein>
<sequence>MNKYFFIIPIVVLLVGCQSNQKEKAAEKAADSIAASTDSLDFDSTDAADAKPVKRLAAAYHGTLPCADCGGITTELSLYEDNTYELSEVYQGKGDGKPFLSRGNYTTDKGFENDDKAVLYVLDYDRQGHERYFLKSNSELIMLDRTGKRIKSVHNYTLVKK</sequence>
<evidence type="ECO:0000313" key="2">
    <source>
        <dbReference type="Proteomes" id="UP000236893"/>
    </source>
</evidence>
<name>A0A2S4ZY76_9SPHI</name>
<proteinExistence type="predicted"/>
<comment type="caution">
    <text evidence="1">The sequence shown here is derived from an EMBL/GenBank/DDBJ whole genome shotgun (WGS) entry which is preliminary data.</text>
</comment>
<dbReference type="EMBL" id="PQVF01000012">
    <property type="protein sequence ID" value="POY35304.1"/>
    <property type="molecule type" value="Genomic_DNA"/>
</dbReference>
<evidence type="ECO:0000313" key="1">
    <source>
        <dbReference type="EMBL" id="POY35304.1"/>
    </source>
</evidence>
<dbReference type="RefSeq" id="WP_103790190.1">
    <property type="nucleotide sequence ID" value="NZ_PQVF01000012.1"/>
</dbReference>
<evidence type="ECO:0008006" key="3">
    <source>
        <dbReference type="Google" id="ProtNLM"/>
    </source>
</evidence>
<dbReference type="Gene3D" id="2.40.128.640">
    <property type="match status" value="1"/>
</dbReference>
<dbReference type="Proteomes" id="UP000236893">
    <property type="component" value="Unassembled WGS sequence"/>
</dbReference>
<gene>
    <name evidence="1" type="ORF">C3K47_16095</name>
</gene>
<dbReference type="InterPro" id="IPR007298">
    <property type="entry name" value="Cu-R_lipoprotein_NlpE"/>
</dbReference>
<reference evidence="1 2" key="1">
    <citation type="submission" date="2018-01" db="EMBL/GenBank/DDBJ databases">
        <authorList>
            <person name="Gaut B.S."/>
            <person name="Morton B.R."/>
            <person name="Clegg M.T."/>
            <person name="Duvall M.R."/>
        </authorList>
    </citation>
    <scope>NUCLEOTIDE SEQUENCE [LARGE SCALE GENOMIC DNA]</scope>
    <source>
        <strain evidence="1 2">HR-AV</strain>
    </source>
</reference>
<organism evidence="1 2">
    <name type="scientific">Solitalea longa</name>
    <dbReference type="NCBI Taxonomy" id="2079460"/>
    <lineage>
        <taxon>Bacteria</taxon>
        <taxon>Pseudomonadati</taxon>
        <taxon>Bacteroidota</taxon>
        <taxon>Sphingobacteriia</taxon>
        <taxon>Sphingobacteriales</taxon>
        <taxon>Sphingobacteriaceae</taxon>
        <taxon>Solitalea</taxon>
    </lineage>
</organism>
<dbReference type="OrthoDB" id="5348860at2"/>
<keyword evidence="2" id="KW-1185">Reference proteome</keyword>
<accession>A0A2S4ZY76</accession>
<dbReference type="PROSITE" id="PS51257">
    <property type="entry name" value="PROKAR_LIPOPROTEIN"/>
    <property type="match status" value="1"/>
</dbReference>